<evidence type="ECO:0000313" key="5">
    <source>
        <dbReference type="EMBL" id="QRR01124.1"/>
    </source>
</evidence>
<dbReference type="InterPro" id="IPR018356">
    <property type="entry name" value="Tscrpt_reg_HTH_DeoR_CS"/>
</dbReference>
<dbReference type="Proteomes" id="UP000612680">
    <property type="component" value="Chromosome"/>
</dbReference>
<dbReference type="Gene3D" id="3.40.50.1360">
    <property type="match status" value="1"/>
</dbReference>
<sequence length="252" mass="27371">MNFQERKKLILAAIRQAGSLTVFQLAEKLGTSTATIRRDLHDISAEGLLLRTHGGAMQPDMQPLTAFIEKAGVRDSEKDRIARLAAGFVQEGDTLFLDCGSTVYKMCRYLKGVDNIRIVTNSIPVLAAFVDAPGIQINLVGGEIDKKRLAAHGLKAIEHISSYHADKAFIGVDGISPETGLTAHSEHEASITSAFIAHARENFLLCDSSKIGRDSYLRFAGVEVITTLVTDSEADVTSRQHLTEKGVRILLA</sequence>
<dbReference type="InterPro" id="IPR001034">
    <property type="entry name" value="DeoR_HTH"/>
</dbReference>
<dbReference type="SUPFAM" id="SSF46785">
    <property type="entry name" value="Winged helix' DNA-binding domain"/>
    <property type="match status" value="1"/>
</dbReference>
<evidence type="ECO:0000256" key="1">
    <source>
        <dbReference type="ARBA" id="ARBA00023015"/>
    </source>
</evidence>
<evidence type="ECO:0000259" key="4">
    <source>
        <dbReference type="PROSITE" id="PS51000"/>
    </source>
</evidence>
<organism evidence="5 6">
    <name type="scientific">Dyadobacter sandarakinus</name>
    <dbReference type="NCBI Taxonomy" id="2747268"/>
    <lineage>
        <taxon>Bacteria</taxon>
        <taxon>Pseudomonadati</taxon>
        <taxon>Bacteroidota</taxon>
        <taxon>Cytophagia</taxon>
        <taxon>Cytophagales</taxon>
        <taxon>Spirosomataceae</taxon>
        <taxon>Dyadobacter</taxon>
    </lineage>
</organism>
<keyword evidence="2" id="KW-0238">DNA-binding</keyword>
<dbReference type="Pfam" id="PF08220">
    <property type="entry name" value="HTH_DeoR"/>
    <property type="match status" value="1"/>
</dbReference>
<evidence type="ECO:0000256" key="2">
    <source>
        <dbReference type="ARBA" id="ARBA00023125"/>
    </source>
</evidence>
<dbReference type="PROSITE" id="PS00894">
    <property type="entry name" value="HTH_DEOR_1"/>
    <property type="match status" value="1"/>
</dbReference>
<dbReference type="PANTHER" id="PTHR30363:SF44">
    <property type="entry name" value="AGA OPERON TRANSCRIPTIONAL REPRESSOR-RELATED"/>
    <property type="match status" value="1"/>
</dbReference>
<gene>
    <name evidence="5" type="ORF">HWI92_09505</name>
</gene>
<dbReference type="PANTHER" id="PTHR30363">
    <property type="entry name" value="HTH-TYPE TRANSCRIPTIONAL REGULATOR SRLR-RELATED"/>
    <property type="match status" value="1"/>
</dbReference>
<dbReference type="SUPFAM" id="SSF100950">
    <property type="entry name" value="NagB/RpiA/CoA transferase-like"/>
    <property type="match status" value="1"/>
</dbReference>
<proteinExistence type="predicted"/>
<evidence type="ECO:0000313" key="6">
    <source>
        <dbReference type="Proteomes" id="UP000612680"/>
    </source>
</evidence>
<dbReference type="EMBL" id="CP056775">
    <property type="protein sequence ID" value="QRR01124.1"/>
    <property type="molecule type" value="Genomic_DNA"/>
</dbReference>
<keyword evidence="1" id="KW-0805">Transcription regulation</keyword>
<accession>A0ABX7I5H7</accession>
<dbReference type="Gene3D" id="1.10.10.10">
    <property type="entry name" value="Winged helix-like DNA-binding domain superfamily/Winged helix DNA-binding domain"/>
    <property type="match status" value="1"/>
</dbReference>
<feature type="domain" description="HTH deoR-type" evidence="4">
    <location>
        <begin position="3"/>
        <end position="58"/>
    </location>
</feature>
<evidence type="ECO:0000256" key="3">
    <source>
        <dbReference type="ARBA" id="ARBA00023163"/>
    </source>
</evidence>
<dbReference type="SMART" id="SM00420">
    <property type="entry name" value="HTH_DEOR"/>
    <property type="match status" value="1"/>
</dbReference>
<dbReference type="InterPro" id="IPR014036">
    <property type="entry name" value="DeoR-like_C"/>
</dbReference>
<reference evidence="5 6" key="1">
    <citation type="submission" date="2020-06" db="EMBL/GenBank/DDBJ databases">
        <title>Dyadobacter sandarakinus sp. nov., isolated from the soil of the Arctic Yellow River Station.</title>
        <authorList>
            <person name="Zhang Y."/>
            <person name="Peng F."/>
        </authorList>
    </citation>
    <scope>NUCLEOTIDE SEQUENCE [LARGE SCALE GENOMIC DNA]</scope>
    <source>
        <strain evidence="5 6">Q3-56</strain>
    </source>
</reference>
<dbReference type="Pfam" id="PF00455">
    <property type="entry name" value="DeoRC"/>
    <property type="match status" value="1"/>
</dbReference>
<dbReference type="PROSITE" id="PS51000">
    <property type="entry name" value="HTH_DEOR_2"/>
    <property type="match status" value="1"/>
</dbReference>
<keyword evidence="6" id="KW-1185">Reference proteome</keyword>
<dbReference type="SMART" id="SM01134">
    <property type="entry name" value="DeoRC"/>
    <property type="match status" value="1"/>
</dbReference>
<dbReference type="PRINTS" id="PR00037">
    <property type="entry name" value="HTHLACR"/>
</dbReference>
<dbReference type="InterPro" id="IPR037171">
    <property type="entry name" value="NagB/RpiA_transferase-like"/>
</dbReference>
<name>A0ABX7I5H7_9BACT</name>
<protein>
    <submittedName>
        <fullName evidence="5">DeoR/GlpR transcriptional regulator</fullName>
    </submittedName>
</protein>
<dbReference type="InterPro" id="IPR050313">
    <property type="entry name" value="Carb_Metab_HTH_regulators"/>
</dbReference>
<keyword evidence="3" id="KW-0804">Transcription</keyword>
<dbReference type="RefSeq" id="WP_204663120.1">
    <property type="nucleotide sequence ID" value="NZ_CP056775.1"/>
</dbReference>
<dbReference type="InterPro" id="IPR036390">
    <property type="entry name" value="WH_DNA-bd_sf"/>
</dbReference>
<dbReference type="InterPro" id="IPR036388">
    <property type="entry name" value="WH-like_DNA-bd_sf"/>
</dbReference>